<accession>A0A917CMS1</accession>
<keyword evidence="3" id="KW-1185">Reference proteome</keyword>
<dbReference type="SUPFAM" id="SSF53474">
    <property type="entry name" value="alpha/beta-Hydrolases"/>
    <property type="match status" value="1"/>
</dbReference>
<feature type="domain" description="AB hydrolase-1" evidence="1">
    <location>
        <begin position="37"/>
        <end position="227"/>
    </location>
</feature>
<dbReference type="Proteomes" id="UP000644756">
    <property type="component" value="Unassembled WGS sequence"/>
</dbReference>
<dbReference type="AlphaFoldDB" id="A0A917CMS1"/>
<evidence type="ECO:0000313" key="3">
    <source>
        <dbReference type="Proteomes" id="UP000644756"/>
    </source>
</evidence>
<dbReference type="InterPro" id="IPR029058">
    <property type="entry name" value="AB_hydrolase_fold"/>
</dbReference>
<comment type="caution">
    <text evidence="2">The sequence shown here is derived from an EMBL/GenBank/DDBJ whole genome shotgun (WGS) entry which is preliminary data.</text>
</comment>
<dbReference type="PANTHER" id="PTHR43433:SF5">
    <property type="entry name" value="AB HYDROLASE-1 DOMAIN-CONTAINING PROTEIN"/>
    <property type="match status" value="1"/>
</dbReference>
<proteinExistence type="predicted"/>
<protein>
    <submittedName>
        <fullName evidence="2">Transporter</fullName>
    </submittedName>
</protein>
<name>A0A917CMS1_9BACL</name>
<dbReference type="Pfam" id="PF12697">
    <property type="entry name" value="Abhydrolase_6"/>
    <property type="match status" value="1"/>
</dbReference>
<evidence type="ECO:0000259" key="1">
    <source>
        <dbReference type="Pfam" id="PF12697"/>
    </source>
</evidence>
<reference evidence="2" key="2">
    <citation type="submission" date="2020-09" db="EMBL/GenBank/DDBJ databases">
        <authorList>
            <person name="Sun Q."/>
            <person name="Zhou Y."/>
        </authorList>
    </citation>
    <scope>NUCLEOTIDE SEQUENCE</scope>
    <source>
        <strain evidence="2">CGMCC 1.12987</strain>
    </source>
</reference>
<dbReference type="InterPro" id="IPR050471">
    <property type="entry name" value="AB_hydrolase"/>
</dbReference>
<reference evidence="2" key="1">
    <citation type="journal article" date="2014" name="Int. J. Syst. Evol. Microbiol.">
        <title>Complete genome sequence of Corynebacterium casei LMG S-19264T (=DSM 44701T), isolated from a smear-ripened cheese.</title>
        <authorList>
            <consortium name="US DOE Joint Genome Institute (JGI-PGF)"/>
            <person name="Walter F."/>
            <person name="Albersmeier A."/>
            <person name="Kalinowski J."/>
            <person name="Ruckert C."/>
        </authorList>
    </citation>
    <scope>NUCLEOTIDE SEQUENCE</scope>
    <source>
        <strain evidence="2">CGMCC 1.12987</strain>
    </source>
</reference>
<gene>
    <name evidence="2" type="ORF">GCM10010916_07300</name>
</gene>
<dbReference type="InterPro" id="IPR000073">
    <property type="entry name" value="AB_hydrolase_1"/>
</dbReference>
<dbReference type="EMBL" id="BMGR01000002">
    <property type="protein sequence ID" value="GGF92460.1"/>
    <property type="molecule type" value="Genomic_DNA"/>
</dbReference>
<dbReference type="Gene3D" id="3.40.50.1820">
    <property type="entry name" value="alpha/beta hydrolase"/>
    <property type="match status" value="1"/>
</dbReference>
<evidence type="ECO:0000313" key="2">
    <source>
        <dbReference type="EMBL" id="GGF92460.1"/>
    </source>
</evidence>
<sequence>MPDTVWNGLRKELQEYDHLAVRYDDVRAPGEFVQRARSLAAAAMPAPPDPGWPRSRTLIAAGWSLGGLVAQRLAASGHADAALLLGTTGRFARGREDAALGWSDRHIRQMIAALERSGGRTQVLQQFHRLLFTDEERGCIAAAGFPADGGWSIEALLAGLHYLREEDMRGRLAHTACPILIMHGTADRVIPWGAAEELHAMIPGSELVAVYGAGHVPFLGRENELAAAARRMIDACKQKLG</sequence>
<dbReference type="PANTHER" id="PTHR43433">
    <property type="entry name" value="HYDROLASE, ALPHA/BETA FOLD FAMILY PROTEIN"/>
    <property type="match status" value="1"/>
</dbReference>
<organism evidence="2 3">
    <name type="scientific">Paenibacillus abyssi</name>
    <dbReference type="NCBI Taxonomy" id="1340531"/>
    <lineage>
        <taxon>Bacteria</taxon>
        <taxon>Bacillati</taxon>
        <taxon>Bacillota</taxon>
        <taxon>Bacilli</taxon>
        <taxon>Bacillales</taxon>
        <taxon>Paenibacillaceae</taxon>
        <taxon>Paenibacillus</taxon>
    </lineage>
</organism>